<keyword evidence="1" id="KW-0175">Coiled coil</keyword>
<feature type="transmembrane region" description="Helical" evidence="3">
    <location>
        <begin position="130"/>
        <end position="150"/>
    </location>
</feature>
<dbReference type="EnsemblPlants" id="PGSC0003DMT400045732">
    <property type="protein sequence ID" value="PGSC0003DMT400045732"/>
    <property type="gene ID" value="PGSC0003DMG400017734"/>
</dbReference>
<dbReference type="Gramene" id="PGSC0003DMT400045735">
    <property type="protein sequence ID" value="PGSC0003DMT400045735"/>
    <property type="gene ID" value="PGSC0003DMG400017734"/>
</dbReference>
<keyword evidence="3" id="KW-0812">Transmembrane</keyword>
<name>M1BI42_SOLTU</name>
<keyword evidence="3" id="KW-0472">Membrane</keyword>
<keyword evidence="5" id="KW-1185">Reference proteome</keyword>
<dbReference type="HOGENOM" id="CLU_1581260_0_0_1"/>
<dbReference type="EnsemblPlants" id="PGSC0003DMT400045735">
    <property type="protein sequence ID" value="PGSC0003DMT400045735"/>
    <property type="gene ID" value="PGSC0003DMG400017734"/>
</dbReference>
<dbReference type="OrthoDB" id="435275at2759"/>
<dbReference type="PANTHER" id="PTHR14898">
    <property type="entry name" value="ENHANCER OF POLYCOMB"/>
    <property type="match status" value="1"/>
</dbReference>
<dbReference type="Gramene" id="PGSC0003DMT400045732">
    <property type="protein sequence ID" value="PGSC0003DMT400045732"/>
    <property type="gene ID" value="PGSC0003DMG400017734"/>
</dbReference>
<organism evidence="4 5">
    <name type="scientific">Solanum tuberosum</name>
    <name type="common">Potato</name>
    <dbReference type="NCBI Taxonomy" id="4113"/>
    <lineage>
        <taxon>Eukaryota</taxon>
        <taxon>Viridiplantae</taxon>
        <taxon>Streptophyta</taxon>
        <taxon>Embryophyta</taxon>
        <taxon>Tracheophyta</taxon>
        <taxon>Spermatophyta</taxon>
        <taxon>Magnoliopsida</taxon>
        <taxon>eudicotyledons</taxon>
        <taxon>Gunneridae</taxon>
        <taxon>Pentapetalae</taxon>
        <taxon>asterids</taxon>
        <taxon>lamiids</taxon>
        <taxon>Solanales</taxon>
        <taxon>Solanaceae</taxon>
        <taxon>Solanoideae</taxon>
        <taxon>Solaneae</taxon>
        <taxon>Solanum</taxon>
    </lineage>
</organism>
<dbReference type="ExpressionAtlas" id="M1BI42">
    <property type="expression patterns" value="baseline"/>
</dbReference>
<reference evidence="4" key="2">
    <citation type="submission" date="2015-06" db="UniProtKB">
        <authorList>
            <consortium name="EnsemblPlants"/>
        </authorList>
    </citation>
    <scope>IDENTIFICATION</scope>
    <source>
        <strain evidence="4">DM1-3 516 R44</strain>
    </source>
</reference>
<evidence type="ECO:0000256" key="2">
    <source>
        <dbReference type="SAM" id="MobiDB-lite"/>
    </source>
</evidence>
<sequence>MQRRENNAQSFEKLRQVRRNLDQAKIILEALIKREEKKREVIDSEISLQRLQMKHKNETELFEDTFTLPEFPSFPSKVGSSEDEFVDSDDPSTSRRHIAQNITFPDPKLVTASPRIMRREFKRRLVPHGWLYKLVLTYSLKLLPYTVLLYHTCFQMLCSNYFACELKAT</sequence>
<evidence type="ECO:0000256" key="1">
    <source>
        <dbReference type="SAM" id="Coils"/>
    </source>
</evidence>
<protein>
    <submittedName>
        <fullName evidence="4">Transcription factor</fullName>
    </submittedName>
</protein>
<dbReference type="Proteomes" id="UP000011115">
    <property type="component" value="Unassembled WGS sequence"/>
</dbReference>
<evidence type="ECO:0000256" key="3">
    <source>
        <dbReference type="SAM" id="Phobius"/>
    </source>
</evidence>
<keyword evidence="3" id="KW-1133">Transmembrane helix</keyword>
<feature type="coiled-coil region" evidence="1">
    <location>
        <begin position="14"/>
        <end position="54"/>
    </location>
</feature>
<evidence type="ECO:0000313" key="4">
    <source>
        <dbReference type="EnsemblPlants" id="PGSC0003DMT400045732"/>
    </source>
</evidence>
<feature type="compositionally biased region" description="Acidic residues" evidence="2">
    <location>
        <begin position="81"/>
        <end position="90"/>
    </location>
</feature>
<proteinExistence type="predicted"/>
<dbReference type="InterPro" id="IPR024943">
    <property type="entry name" value="Enhancer_polycomb"/>
</dbReference>
<dbReference type="AlphaFoldDB" id="M1BI42"/>
<gene>
    <name evidence="4" type="primary">LOC102600769</name>
</gene>
<accession>M1BI42</accession>
<reference evidence="5" key="1">
    <citation type="journal article" date="2011" name="Nature">
        <title>Genome sequence and analysis of the tuber crop potato.</title>
        <authorList>
            <consortium name="The Potato Genome Sequencing Consortium"/>
        </authorList>
    </citation>
    <scope>NUCLEOTIDE SEQUENCE [LARGE SCALE GENOMIC DNA]</scope>
    <source>
        <strain evidence="5">cv. DM1-3 516 R44</strain>
    </source>
</reference>
<dbReference type="GO" id="GO:0035267">
    <property type="term" value="C:NuA4 histone acetyltransferase complex"/>
    <property type="evidence" value="ECO:0007669"/>
    <property type="project" value="InterPro"/>
</dbReference>
<dbReference type="GO" id="GO:0006357">
    <property type="term" value="P:regulation of transcription by RNA polymerase II"/>
    <property type="evidence" value="ECO:0007669"/>
    <property type="project" value="InterPro"/>
</dbReference>
<feature type="region of interest" description="Disordered" evidence="2">
    <location>
        <begin position="73"/>
        <end position="93"/>
    </location>
</feature>
<evidence type="ECO:0000313" key="5">
    <source>
        <dbReference type="Proteomes" id="UP000011115"/>
    </source>
</evidence>